<name>A0A3S5AR73_9PLAT</name>
<keyword evidence="3" id="KW-1185">Reference proteome</keyword>
<comment type="caution">
    <text evidence="2">The sequence shown here is derived from an EMBL/GenBank/DDBJ whole genome shotgun (WGS) entry which is preliminary data.</text>
</comment>
<protein>
    <recommendedName>
        <fullName evidence="4">Malectin domain-containing protein</fullName>
    </recommendedName>
</protein>
<dbReference type="EMBL" id="CAAALY010279933">
    <property type="protein sequence ID" value="VEL43259.1"/>
    <property type="molecule type" value="Genomic_DNA"/>
</dbReference>
<evidence type="ECO:0000256" key="1">
    <source>
        <dbReference type="SAM" id="SignalP"/>
    </source>
</evidence>
<evidence type="ECO:0000313" key="3">
    <source>
        <dbReference type="Proteomes" id="UP000784294"/>
    </source>
</evidence>
<accession>A0A3S5AR73</accession>
<proteinExistence type="predicted"/>
<sequence length="115" mass="12178">MYIFPSFFNFCILALSPGFAVNATTGDLYVASAYGAGGTEHSIDRLDASGAPGDNEPSTAAQLRASAAGGHLVPGHLKPGVYRLRLRVVDQGYPEQSVETWLTVGLYSTCLIHCT</sequence>
<reference evidence="2" key="1">
    <citation type="submission" date="2018-11" db="EMBL/GenBank/DDBJ databases">
        <authorList>
            <consortium name="Pathogen Informatics"/>
        </authorList>
    </citation>
    <scope>NUCLEOTIDE SEQUENCE</scope>
</reference>
<dbReference type="AlphaFoldDB" id="A0A3S5AR73"/>
<organism evidence="2 3">
    <name type="scientific">Protopolystoma xenopodis</name>
    <dbReference type="NCBI Taxonomy" id="117903"/>
    <lineage>
        <taxon>Eukaryota</taxon>
        <taxon>Metazoa</taxon>
        <taxon>Spiralia</taxon>
        <taxon>Lophotrochozoa</taxon>
        <taxon>Platyhelminthes</taxon>
        <taxon>Monogenea</taxon>
        <taxon>Polyopisthocotylea</taxon>
        <taxon>Polystomatidea</taxon>
        <taxon>Polystomatidae</taxon>
        <taxon>Protopolystoma</taxon>
    </lineage>
</organism>
<evidence type="ECO:0008006" key="4">
    <source>
        <dbReference type="Google" id="ProtNLM"/>
    </source>
</evidence>
<feature type="signal peptide" evidence="1">
    <location>
        <begin position="1"/>
        <end position="23"/>
    </location>
</feature>
<keyword evidence="1" id="KW-0732">Signal</keyword>
<gene>
    <name evidence="2" type="ORF">PXEA_LOCUS36699</name>
</gene>
<feature type="chain" id="PRO_5018667276" description="Malectin domain-containing protein" evidence="1">
    <location>
        <begin position="24"/>
        <end position="115"/>
    </location>
</feature>
<dbReference type="Proteomes" id="UP000784294">
    <property type="component" value="Unassembled WGS sequence"/>
</dbReference>
<evidence type="ECO:0000313" key="2">
    <source>
        <dbReference type="EMBL" id="VEL43259.1"/>
    </source>
</evidence>